<protein>
    <submittedName>
        <fullName evidence="1">Uncharacterized protein</fullName>
    </submittedName>
</protein>
<sequence>MTAITKEILANAIIAVRDMDLRQCEQLSDEIHANQPQLLLPVLALRSFGVTPEQLEVPLNALLVCYQCMKTCDRQWPLISEAMWERCSRRLVARMQFNEGLTPAQAAEAITTTIAEHNERWLLAFVYGELVASNSLVIESEAQKYLVLVTLALVESIAEAS</sequence>
<comment type="caution">
    <text evidence="1">The sequence shown here is derived from an EMBL/GenBank/DDBJ whole genome shotgun (WGS) entry which is preliminary data.</text>
</comment>
<dbReference type="Proteomes" id="UP000192505">
    <property type="component" value="Unassembled WGS sequence"/>
</dbReference>
<proteinExistence type="predicted"/>
<reference evidence="1 2" key="1">
    <citation type="submission" date="2017-01" db="EMBL/GenBank/DDBJ databases">
        <title>Novel large sulfur bacteria in the metagenomes of groundwater-fed chemosynthetic microbial mats in the Lake Huron basin.</title>
        <authorList>
            <person name="Sharrar A.M."/>
            <person name="Flood B.E."/>
            <person name="Bailey J.V."/>
            <person name="Jones D.S."/>
            <person name="Biddanda B."/>
            <person name="Ruberg S.A."/>
            <person name="Marcus D.N."/>
            <person name="Dick G.J."/>
        </authorList>
    </citation>
    <scope>NUCLEOTIDE SEQUENCE [LARGE SCALE GENOMIC DNA]</scope>
    <source>
        <strain evidence="1">A7</strain>
    </source>
</reference>
<evidence type="ECO:0000313" key="2">
    <source>
        <dbReference type="Proteomes" id="UP000192505"/>
    </source>
</evidence>
<evidence type="ECO:0000313" key="1">
    <source>
        <dbReference type="EMBL" id="OQW85857.1"/>
    </source>
</evidence>
<name>A0A1W9KNX7_9BURK</name>
<organism evidence="1 2">
    <name type="scientific">Rhodoferax ferrireducens</name>
    <dbReference type="NCBI Taxonomy" id="192843"/>
    <lineage>
        <taxon>Bacteria</taxon>
        <taxon>Pseudomonadati</taxon>
        <taxon>Pseudomonadota</taxon>
        <taxon>Betaproteobacteria</taxon>
        <taxon>Burkholderiales</taxon>
        <taxon>Comamonadaceae</taxon>
        <taxon>Rhodoferax</taxon>
    </lineage>
</organism>
<dbReference type="EMBL" id="MTEI01000031">
    <property type="protein sequence ID" value="OQW85857.1"/>
    <property type="molecule type" value="Genomic_DNA"/>
</dbReference>
<dbReference type="AlphaFoldDB" id="A0A1W9KNX7"/>
<accession>A0A1W9KNX7</accession>
<gene>
    <name evidence="1" type="ORF">BWK72_20105</name>
</gene>